<organism evidence="3 4">
    <name type="scientific">Schizothecium vesticola</name>
    <dbReference type="NCBI Taxonomy" id="314040"/>
    <lineage>
        <taxon>Eukaryota</taxon>
        <taxon>Fungi</taxon>
        <taxon>Dikarya</taxon>
        <taxon>Ascomycota</taxon>
        <taxon>Pezizomycotina</taxon>
        <taxon>Sordariomycetes</taxon>
        <taxon>Sordariomycetidae</taxon>
        <taxon>Sordariales</taxon>
        <taxon>Schizotheciaceae</taxon>
        <taxon>Schizothecium</taxon>
    </lineage>
</organism>
<dbReference type="GO" id="GO:0010737">
    <property type="term" value="P:protein kinase A signaling"/>
    <property type="evidence" value="ECO:0007669"/>
    <property type="project" value="TreeGrafter"/>
</dbReference>
<dbReference type="AlphaFoldDB" id="A0AA40EJI8"/>
<comment type="similarity">
    <text evidence="1">Belongs to the TCP11 family.</text>
</comment>
<dbReference type="InterPro" id="IPR008862">
    <property type="entry name" value="Tcp11"/>
</dbReference>
<evidence type="ECO:0000256" key="1">
    <source>
        <dbReference type="ARBA" id="ARBA00010954"/>
    </source>
</evidence>
<feature type="compositionally biased region" description="Low complexity" evidence="2">
    <location>
        <begin position="439"/>
        <end position="452"/>
    </location>
</feature>
<feature type="compositionally biased region" description="Gly residues" evidence="2">
    <location>
        <begin position="1"/>
        <end position="11"/>
    </location>
</feature>
<name>A0AA40EJI8_9PEZI</name>
<sequence length="666" mass="74193">MADQGGSGGIGSHMPTHRRQDSGAADEPIPAETTTETRNPETSPEKQAFSPPPPQDLPRGESSAGGPTLGRIAPVRFPSNSSNSGSDVGEQDGAASPSPAQPTAPLSRPPPKKPSFAAVIEPPVTKATLSELDVHKILHNPKLRHDINFDHDLHFRPNLDGDKGRKKTEKANQFWKMFQEQLILFVTDRDSFRRQHGNGDNWCLPTLLMAVKDIIQTLVPQRDRNMLNEGLDVKQLMQEFNHGVADLERLAQSLSSVLKQHCAPMRDDWVDEMYQQLSRGNRNDDTDELIKGMRSLLSVLEAMKLDVANHQIRCLRPMLIEDTVSFEQRFFCKRIHAGKLDTSRAAAWYMESQRLSTPNLHTREFGDMSVFFQAFTKMLLPSSTMDKFPSTFLFDEERIVKVRADLYDCIALEICMRKYEELSRVSETMWHINRRLSPLSSEGSARSSRSSGDFGVPTPASSRPSSFVHSDRGSMNSSPRNSGLFGYQPAVTAGPRAEKLYESFLDIVNTAPAASQTTKKWKELAPMLAVQIIRTVEEPYTGAFDDQLTEAVTNVHGAIFREVEAAVHKRLIDALAQSVGSLRNLSGVSLITAVSRLQGVMGSWSQARSRTARQKRNNPDLRADGGVADMALRLAHIGLLHFRVWGPILYSRLTIQAEEDEDVIMT</sequence>
<accession>A0AA40EJI8</accession>
<feature type="region of interest" description="Disordered" evidence="2">
    <location>
        <begin position="1"/>
        <end position="117"/>
    </location>
</feature>
<dbReference type="PANTHER" id="PTHR12832:SF11">
    <property type="entry name" value="LD23868P"/>
    <property type="match status" value="1"/>
</dbReference>
<feature type="region of interest" description="Disordered" evidence="2">
    <location>
        <begin position="439"/>
        <end position="481"/>
    </location>
</feature>
<dbReference type="EMBL" id="JAUKUD010000006">
    <property type="protein sequence ID" value="KAK0740511.1"/>
    <property type="molecule type" value="Genomic_DNA"/>
</dbReference>
<feature type="compositionally biased region" description="Polar residues" evidence="2">
    <location>
        <begin position="459"/>
        <end position="481"/>
    </location>
</feature>
<dbReference type="Proteomes" id="UP001172155">
    <property type="component" value="Unassembled WGS sequence"/>
</dbReference>
<comment type="caution">
    <text evidence="3">The sequence shown here is derived from an EMBL/GenBank/DDBJ whole genome shotgun (WGS) entry which is preliminary data.</text>
</comment>
<evidence type="ECO:0000313" key="4">
    <source>
        <dbReference type="Proteomes" id="UP001172155"/>
    </source>
</evidence>
<protein>
    <submittedName>
        <fullName evidence="3">T-complex protein 11-domain-containing protein</fullName>
    </submittedName>
</protein>
<feature type="compositionally biased region" description="Pro residues" evidence="2">
    <location>
        <begin position="99"/>
        <end position="113"/>
    </location>
</feature>
<dbReference type="PANTHER" id="PTHR12832">
    <property type="entry name" value="TESTIS-SPECIFIC PROTEIN PBS13 T-COMPLEX 11"/>
    <property type="match status" value="1"/>
</dbReference>
<evidence type="ECO:0000256" key="2">
    <source>
        <dbReference type="SAM" id="MobiDB-lite"/>
    </source>
</evidence>
<feature type="compositionally biased region" description="Polar residues" evidence="2">
    <location>
        <begin position="32"/>
        <end position="42"/>
    </location>
</feature>
<evidence type="ECO:0000313" key="3">
    <source>
        <dbReference type="EMBL" id="KAK0740511.1"/>
    </source>
</evidence>
<keyword evidence="4" id="KW-1185">Reference proteome</keyword>
<dbReference type="Pfam" id="PF05794">
    <property type="entry name" value="Tcp11"/>
    <property type="match status" value="1"/>
</dbReference>
<proteinExistence type="inferred from homology"/>
<gene>
    <name evidence="3" type="ORF">B0T18DRAFT_431817</name>
</gene>
<reference evidence="3" key="1">
    <citation type="submission" date="2023-06" db="EMBL/GenBank/DDBJ databases">
        <title>Genome-scale phylogeny and comparative genomics of the fungal order Sordariales.</title>
        <authorList>
            <consortium name="Lawrence Berkeley National Laboratory"/>
            <person name="Hensen N."/>
            <person name="Bonometti L."/>
            <person name="Westerberg I."/>
            <person name="Brannstrom I.O."/>
            <person name="Guillou S."/>
            <person name="Cros-Aarteil S."/>
            <person name="Calhoun S."/>
            <person name="Haridas S."/>
            <person name="Kuo A."/>
            <person name="Mondo S."/>
            <person name="Pangilinan J."/>
            <person name="Riley R."/>
            <person name="LaButti K."/>
            <person name="Andreopoulos B."/>
            <person name="Lipzen A."/>
            <person name="Chen C."/>
            <person name="Yanf M."/>
            <person name="Daum C."/>
            <person name="Ng V."/>
            <person name="Clum A."/>
            <person name="Steindorff A."/>
            <person name="Ohm R."/>
            <person name="Martin F."/>
            <person name="Silar P."/>
            <person name="Natvig D."/>
            <person name="Lalanne C."/>
            <person name="Gautier V."/>
            <person name="Ament-velasquez S.L."/>
            <person name="Kruys A."/>
            <person name="Hutchinson M.I."/>
            <person name="Powell A.J."/>
            <person name="Barry K."/>
            <person name="Miller A.N."/>
            <person name="Grigoriev I.V."/>
            <person name="Debuchy R."/>
            <person name="Gladieux P."/>
            <person name="Thoren M.H."/>
            <person name="Johannesson H."/>
        </authorList>
    </citation>
    <scope>NUCLEOTIDE SEQUENCE</scope>
    <source>
        <strain evidence="3">SMH3187-1</strain>
    </source>
</reference>